<evidence type="ECO:0000256" key="8">
    <source>
        <dbReference type="ARBA" id="ARBA00023136"/>
    </source>
</evidence>
<keyword evidence="11" id="KW-1185">Reference proteome</keyword>
<dbReference type="AlphaFoldDB" id="A0A1X0Y5D2"/>
<dbReference type="NCBIfam" id="TIGR00380">
    <property type="entry name" value="cobal_cbiB"/>
    <property type="match status" value="1"/>
</dbReference>
<comment type="function">
    <text evidence="9">Converts cobyric acid to cobinamide by the addition of aminopropanol on the F carboxylic group.</text>
</comment>
<feature type="transmembrane region" description="Helical" evidence="9">
    <location>
        <begin position="208"/>
        <end position="228"/>
    </location>
</feature>
<dbReference type="HAMAP" id="MF_00024">
    <property type="entry name" value="CobD_CbiB"/>
    <property type="match status" value="1"/>
</dbReference>
<comment type="caution">
    <text evidence="10">The sequence shown here is derived from an EMBL/GenBank/DDBJ whole genome shotgun (WGS) entry which is preliminary data.</text>
</comment>
<dbReference type="GO" id="GO:0048472">
    <property type="term" value="F:threonine-phosphate decarboxylase activity"/>
    <property type="evidence" value="ECO:0007669"/>
    <property type="project" value="InterPro"/>
</dbReference>
<evidence type="ECO:0000313" key="11">
    <source>
        <dbReference type="Proteomes" id="UP000193136"/>
    </source>
</evidence>
<dbReference type="PANTHER" id="PTHR34308">
    <property type="entry name" value="COBALAMIN BIOSYNTHESIS PROTEIN CBIB"/>
    <property type="match status" value="1"/>
</dbReference>
<feature type="transmembrane region" description="Helical" evidence="9">
    <location>
        <begin position="292"/>
        <end position="311"/>
    </location>
</feature>
<name>A0A1X0Y5D2_9BACT</name>
<evidence type="ECO:0000313" key="10">
    <source>
        <dbReference type="EMBL" id="ORJ60282.1"/>
    </source>
</evidence>
<keyword evidence="6 9" id="KW-0812">Transmembrane</keyword>
<sequence>MIWTIPASFLLDLLLGDPHGWPHPVIGIGRFIKRVETVLASLIDHRRLAGCLLALVTVLVTGLVTWAVIHLAGLLHSLVGLAVTVWLGYTTLALRSLHLESRQVVRYLEQGRISEARRALSLIVGRETSQLDEEQILRACIETVAENTSDGVIGPLFYLFLGGPVAAMMYKAASTLDSMVGYTDDRYREMGWASARLDDLLNLVPARLTGLLMVLASFPLGLNPWAALTTMLRDARKTSSPNAGFPESAVAGALGVRLGGPATYFGETVQKPTLGDADRRIDIGCYRATIRLMYLTALLGLILGMVVVWPLY</sequence>
<comment type="similarity">
    <text evidence="3 9">Belongs to the CobD/CbiB family.</text>
</comment>
<evidence type="ECO:0000256" key="2">
    <source>
        <dbReference type="ARBA" id="ARBA00004953"/>
    </source>
</evidence>
<dbReference type="InterPro" id="IPR004485">
    <property type="entry name" value="Cobalamin_biosynth_CobD/CbiB"/>
</dbReference>
<evidence type="ECO:0000256" key="7">
    <source>
        <dbReference type="ARBA" id="ARBA00022989"/>
    </source>
</evidence>
<dbReference type="RefSeq" id="WP_085010355.1">
    <property type="nucleotide sequence ID" value="NZ_NAAD01000009.1"/>
</dbReference>
<organism evidence="10 11">
    <name type="scientific">Geothermobacter hydrogeniphilus</name>
    <dbReference type="NCBI Taxonomy" id="1969733"/>
    <lineage>
        <taxon>Bacteria</taxon>
        <taxon>Pseudomonadati</taxon>
        <taxon>Thermodesulfobacteriota</taxon>
        <taxon>Desulfuromonadia</taxon>
        <taxon>Desulfuromonadales</taxon>
        <taxon>Geothermobacteraceae</taxon>
        <taxon>Geothermobacter</taxon>
    </lineage>
</organism>
<proteinExistence type="inferred from homology"/>
<dbReference type="GO" id="GO:0005886">
    <property type="term" value="C:plasma membrane"/>
    <property type="evidence" value="ECO:0007669"/>
    <property type="project" value="UniProtKB-SubCell"/>
</dbReference>
<comment type="subcellular location">
    <subcellularLocation>
        <location evidence="1 9">Cell membrane</location>
        <topology evidence="1 9">Multi-pass membrane protein</topology>
    </subcellularLocation>
</comment>
<reference evidence="10 11" key="1">
    <citation type="submission" date="2017-03" db="EMBL/GenBank/DDBJ databases">
        <title>Genome sequence of Geothermobacter sp. EPR-M, Deep-Sea Iron Reducer.</title>
        <authorList>
            <person name="Tully B."/>
            <person name="Savalia P."/>
            <person name="Abuyen K."/>
            <person name="Baughan C."/>
            <person name="Romero E."/>
            <person name="Ronkowski C."/>
            <person name="Torres B."/>
            <person name="Tremblay J."/>
            <person name="Trujillo A."/>
            <person name="Tyler M."/>
            <person name="Perez-Rodriguez I."/>
            <person name="Amend J."/>
        </authorList>
    </citation>
    <scope>NUCLEOTIDE SEQUENCE [LARGE SCALE GENOMIC DNA]</scope>
    <source>
        <strain evidence="10 11">EPR-M</strain>
    </source>
</reference>
<protein>
    <recommendedName>
        <fullName evidence="9">Cobalamin biosynthesis protein CobD</fullName>
    </recommendedName>
</protein>
<comment type="pathway">
    <text evidence="2 9">Cofactor biosynthesis; adenosylcobalamin biosynthesis.</text>
</comment>
<accession>A0A1X0Y5D2</accession>
<dbReference type="UniPathway" id="UPA00148"/>
<evidence type="ECO:0000256" key="1">
    <source>
        <dbReference type="ARBA" id="ARBA00004651"/>
    </source>
</evidence>
<evidence type="ECO:0000256" key="6">
    <source>
        <dbReference type="ARBA" id="ARBA00022692"/>
    </source>
</evidence>
<keyword evidence="4 9" id="KW-1003">Cell membrane</keyword>
<keyword evidence="7 9" id="KW-1133">Transmembrane helix</keyword>
<dbReference type="EMBL" id="NAAD01000009">
    <property type="protein sequence ID" value="ORJ60282.1"/>
    <property type="molecule type" value="Genomic_DNA"/>
</dbReference>
<dbReference type="GO" id="GO:0009236">
    <property type="term" value="P:cobalamin biosynthetic process"/>
    <property type="evidence" value="ECO:0007669"/>
    <property type="project" value="UniProtKB-UniRule"/>
</dbReference>
<dbReference type="OrthoDB" id="9811967at2"/>
<dbReference type="GO" id="GO:0015420">
    <property type="term" value="F:ABC-type vitamin B12 transporter activity"/>
    <property type="evidence" value="ECO:0007669"/>
    <property type="project" value="UniProtKB-UniRule"/>
</dbReference>
<keyword evidence="5 9" id="KW-0169">Cobalamin biosynthesis</keyword>
<evidence type="ECO:0000256" key="5">
    <source>
        <dbReference type="ARBA" id="ARBA00022573"/>
    </source>
</evidence>
<dbReference type="Proteomes" id="UP000193136">
    <property type="component" value="Unassembled WGS sequence"/>
</dbReference>
<feature type="transmembrane region" description="Helical" evidence="9">
    <location>
        <begin position="156"/>
        <end position="173"/>
    </location>
</feature>
<keyword evidence="8 9" id="KW-0472">Membrane</keyword>
<evidence type="ECO:0000256" key="9">
    <source>
        <dbReference type="HAMAP-Rule" id="MF_00024"/>
    </source>
</evidence>
<dbReference type="Pfam" id="PF03186">
    <property type="entry name" value="CobD_Cbib"/>
    <property type="match status" value="1"/>
</dbReference>
<dbReference type="STRING" id="1969733.B5V00_08505"/>
<feature type="transmembrane region" description="Helical" evidence="9">
    <location>
        <begin position="75"/>
        <end position="94"/>
    </location>
</feature>
<feature type="transmembrane region" description="Helical" evidence="9">
    <location>
        <begin position="48"/>
        <end position="69"/>
    </location>
</feature>
<gene>
    <name evidence="9" type="primary">cobD</name>
    <name evidence="10" type="ORF">B5V00_08505</name>
</gene>
<evidence type="ECO:0000256" key="3">
    <source>
        <dbReference type="ARBA" id="ARBA00006263"/>
    </source>
</evidence>
<dbReference type="PANTHER" id="PTHR34308:SF1">
    <property type="entry name" value="COBALAMIN BIOSYNTHESIS PROTEIN CBIB"/>
    <property type="match status" value="1"/>
</dbReference>
<evidence type="ECO:0000256" key="4">
    <source>
        <dbReference type="ARBA" id="ARBA00022475"/>
    </source>
</evidence>